<sequence length="75" mass="8356">MANRLKALGEQSRPWVRRFKTVNARSRPGGSIRITSARAFRLSVKATEENANRTLHQAVAGVRRSARLTHLEGST</sequence>
<name>A0A4Y7TJB8_COPMI</name>
<reference evidence="1 2" key="1">
    <citation type="journal article" date="2019" name="Nat. Ecol. Evol.">
        <title>Megaphylogeny resolves global patterns of mushroom evolution.</title>
        <authorList>
            <person name="Varga T."/>
            <person name="Krizsan K."/>
            <person name="Foldi C."/>
            <person name="Dima B."/>
            <person name="Sanchez-Garcia M."/>
            <person name="Sanchez-Ramirez S."/>
            <person name="Szollosi G.J."/>
            <person name="Szarkandi J.G."/>
            <person name="Papp V."/>
            <person name="Albert L."/>
            <person name="Andreopoulos W."/>
            <person name="Angelini C."/>
            <person name="Antonin V."/>
            <person name="Barry K.W."/>
            <person name="Bougher N.L."/>
            <person name="Buchanan P."/>
            <person name="Buyck B."/>
            <person name="Bense V."/>
            <person name="Catcheside P."/>
            <person name="Chovatia M."/>
            <person name="Cooper J."/>
            <person name="Damon W."/>
            <person name="Desjardin D."/>
            <person name="Finy P."/>
            <person name="Geml J."/>
            <person name="Haridas S."/>
            <person name="Hughes K."/>
            <person name="Justo A."/>
            <person name="Karasinski D."/>
            <person name="Kautmanova I."/>
            <person name="Kiss B."/>
            <person name="Kocsube S."/>
            <person name="Kotiranta H."/>
            <person name="LaButti K.M."/>
            <person name="Lechner B.E."/>
            <person name="Liimatainen K."/>
            <person name="Lipzen A."/>
            <person name="Lukacs Z."/>
            <person name="Mihaltcheva S."/>
            <person name="Morgado L.N."/>
            <person name="Niskanen T."/>
            <person name="Noordeloos M.E."/>
            <person name="Ohm R.A."/>
            <person name="Ortiz-Santana B."/>
            <person name="Ovrebo C."/>
            <person name="Racz N."/>
            <person name="Riley R."/>
            <person name="Savchenko A."/>
            <person name="Shiryaev A."/>
            <person name="Soop K."/>
            <person name="Spirin V."/>
            <person name="Szebenyi C."/>
            <person name="Tomsovsky M."/>
            <person name="Tulloss R.E."/>
            <person name="Uehling J."/>
            <person name="Grigoriev I.V."/>
            <person name="Vagvolgyi C."/>
            <person name="Papp T."/>
            <person name="Martin F.M."/>
            <person name="Miettinen O."/>
            <person name="Hibbett D.S."/>
            <person name="Nagy L.G."/>
        </authorList>
    </citation>
    <scope>NUCLEOTIDE SEQUENCE [LARGE SCALE GENOMIC DNA]</scope>
    <source>
        <strain evidence="1 2">FP101781</strain>
    </source>
</reference>
<dbReference type="Proteomes" id="UP000298030">
    <property type="component" value="Unassembled WGS sequence"/>
</dbReference>
<keyword evidence="2" id="KW-1185">Reference proteome</keyword>
<proteinExistence type="predicted"/>
<comment type="caution">
    <text evidence="1">The sequence shown here is derived from an EMBL/GenBank/DDBJ whole genome shotgun (WGS) entry which is preliminary data.</text>
</comment>
<gene>
    <name evidence="1" type="ORF">FA13DRAFT_77821</name>
</gene>
<accession>A0A4Y7TJB8</accession>
<organism evidence="1 2">
    <name type="scientific">Coprinellus micaceus</name>
    <name type="common">Glistening ink-cap mushroom</name>
    <name type="synonym">Coprinus micaceus</name>
    <dbReference type="NCBI Taxonomy" id="71717"/>
    <lineage>
        <taxon>Eukaryota</taxon>
        <taxon>Fungi</taxon>
        <taxon>Dikarya</taxon>
        <taxon>Basidiomycota</taxon>
        <taxon>Agaricomycotina</taxon>
        <taxon>Agaricomycetes</taxon>
        <taxon>Agaricomycetidae</taxon>
        <taxon>Agaricales</taxon>
        <taxon>Agaricineae</taxon>
        <taxon>Psathyrellaceae</taxon>
        <taxon>Coprinellus</taxon>
    </lineage>
</organism>
<dbReference type="EMBL" id="QPFP01000010">
    <property type="protein sequence ID" value="TEB34266.1"/>
    <property type="molecule type" value="Genomic_DNA"/>
</dbReference>
<evidence type="ECO:0000313" key="1">
    <source>
        <dbReference type="EMBL" id="TEB34266.1"/>
    </source>
</evidence>
<evidence type="ECO:0000313" key="2">
    <source>
        <dbReference type="Proteomes" id="UP000298030"/>
    </source>
</evidence>
<dbReference type="AlphaFoldDB" id="A0A4Y7TJB8"/>
<protein>
    <submittedName>
        <fullName evidence="1">Uncharacterized protein</fullName>
    </submittedName>
</protein>